<dbReference type="EMBL" id="BMFT01000004">
    <property type="protein sequence ID" value="GGH37129.1"/>
    <property type="molecule type" value="Genomic_DNA"/>
</dbReference>
<name>A0ABQ1YUJ8_9BACL</name>
<evidence type="ECO:0000313" key="1">
    <source>
        <dbReference type="EMBL" id="GGH37129.1"/>
    </source>
</evidence>
<comment type="caution">
    <text evidence="1">The sequence shown here is derived from an EMBL/GenBank/DDBJ whole genome shotgun (WGS) entry which is preliminary data.</text>
</comment>
<sequence length="60" mass="7185">MINLKLKAVTIRSKIDKTLFSLYTINTIFKITSFLSREDISNNEYKTSHYRRYDGICRYT</sequence>
<evidence type="ECO:0000313" key="2">
    <source>
        <dbReference type="Proteomes" id="UP000659344"/>
    </source>
</evidence>
<dbReference type="Proteomes" id="UP000659344">
    <property type="component" value="Unassembled WGS sequence"/>
</dbReference>
<organism evidence="1 2">
    <name type="scientific">Paenibacillus segetis</name>
    <dbReference type="NCBI Taxonomy" id="1325360"/>
    <lineage>
        <taxon>Bacteria</taxon>
        <taxon>Bacillati</taxon>
        <taxon>Bacillota</taxon>
        <taxon>Bacilli</taxon>
        <taxon>Bacillales</taxon>
        <taxon>Paenibacillaceae</taxon>
        <taxon>Paenibacillus</taxon>
    </lineage>
</organism>
<keyword evidence="2" id="KW-1185">Reference proteome</keyword>
<reference evidence="2" key="1">
    <citation type="journal article" date="2019" name="Int. J. Syst. Evol. Microbiol.">
        <title>The Global Catalogue of Microorganisms (GCM) 10K type strain sequencing project: providing services to taxonomists for standard genome sequencing and annotation.</title>
        <authorList>
            <consortium name="The Broad Institute Genomics Platform"/>
            <consortium name="The Broad Institute Genome Sequencing Center for Infectious Disease"/>
            <person name="Wu L."/>
            <person name="Ma J."/>
        </authorList>
    </citation>
    <scope>NUCLEOTIDE SEQUENCE [LARGE SCALE GENOMIC DNA]</scope>
    <source>
        <strain evidence="2">CGMCC 1.12769</strain>
    </source>
</reference>
<gene>
    <name evidence="1" type="ORF">GCM10008013_44400</name>
</gene>
<protein>
    <submittedName>
        <fullName evidence="1">Uncharacterized protein</fullName>
    </submittedName>
</protein>
<accession>A0ABQ1YUJ8</accession>
<proteinExistence type="predicted"/>